<feature type="signal peptide" evidence="2">
    <location>
        <begin position="1"/>
        <end position="23"/>
    </location>
</feature>
<evidence type="ECO:0000313" key="3">
    <source>
        <dbReference type="EMBL" id="TDQ52178.1"/>
    </source>
</evidence>
<feature type="chain" id="PRO_5038840084" description="DUF732 domain-containing protein" evidence="2">
    <location>
        <begin position="24"/>
        <end position="144"/>
    </location>
</feature>
<protein>
    <recommendedName>
        <fullName evidence="5">DUF732 domain-containing protein</fullName>
    </recommendedName>
</protein>
<dbReference type="RefSeq" id="WP_133741534.1">
    <property type="nucleotide sequence ID" value="NZ_SNYN01000007.1"/>
</dbReference>
<dbReference type="OrthoDB" id="3297420at2"/>
<feature type="region of interest" description="Disordered" evidence="1">
    <location>
        <begin position="26"/>
        <end position="68"/>
    </location>
</feature>
<keyword evidence="2" id="KW-0732">Signal</keyword>
<gene>
    <name evidence="3" type="ORF">EV190_1078</name>
</gene>
<evidence type="ECO:0008006" key="5">
    <source>
        <dbReference type="Google" id="ProtNLM"/>
    </source>
</evidence>
<evidence type="ECO:0000256" key="2">
    <source>
        <dbReference type="SAM" id="SignalP"/>
    </source>
</evidence>
<evidence type="ECO:0000313" key="4">
    <source>
        <dbReference type="Proteomes" id="UP000295281"/>
    </source>
</evidence>
<organism evidence="3 4">
    <name type="scientific">Actinorugispora endophytica</name>
    <dbReference type="NCBI Taxonomy" id="1605990"/>
    <lineage>
        <taxon>Bacteria</taxon>
        <taxon>Bacillati</taxon>
        <taxon>Actinomycetota</taxon>
        <taxon>Actinomycetes</taxon>
        <taxon>Streptosporangiales</taxon>
        <taxon>Nocardiopsidaceae</taxon>
        <taxon>Actinorugispora</taxon>
    </lineage>
</organism>
<sequence>MSTVHRIALALAVVLLGSGCAVEYDEGYAPSPESTVTLGGEPSDSGGADLPSAPPADLPPEPGPEDRADYLDRLAEADPALLEPGEDEAVTRGREVCRMIVQTEAMEDPEPTRLRRARELSGAAGEAEAQAVLTAARTHICPDL</sequence>
<evidence type="ECO:0000256" key="1">
    <source>
        <dbReference type="SAM" id="MobiDB-lite"/>
    </source>
</evidence>
<keyword evidence="4" id="KW-1185">Reference proteome</keyword>
<dbReference type="AlphaFoldDB" id="A0A4R6V0Z7"/>
<dbReference type="Proteomes" id="UP000295281">
    <property type="component" value="Unassembled WGS sequence"/>
</dbReference>
<name>A0A4R6V0Z7_9ACTN</name>
<feature type="compositionally biased region" description="Pro residues" evidence="1">
    <location>
        <begin position="52"/>
        <end position="62"/>
    </location>
</feature>
<dbReference type="EMBL" id="SNYN01000007">
    <property type="protein sequence ID" value="TDQ52178.1"/>
    <property type="molecule type" value="Genomic_DNA"/>
</dbReference>
<accession>A0A4R6V0Z7</accession>
<reference evidence="3 4" key="1">
    <citation type="submission" date="2019-03" db="EMBL/GenBank/DDBJ databases">
        <title>Genomic Encyclopedia of Type Strains, Phase IV (KMG-IV): sequencing the most valuable type-strain genomes for metagenomic binning, comparative biology and taxonomic classification.</title>
        <authorList>
            <person name="Goeker M."/>
        </authorList>
    </citation>
    <scope>NUCLEOTIDE SEQUENCE [LARGE SCALE GENOMIC DNA]</scope>
    <source>
        <strain evidence="3 4">DSM 46770</strain>
    </source>
</reference>
<dbReference type="PROSITE" id="PS51257">
    <property type="entry name" value="PROKAR_LIPOPROTEIN"/>
    <property type="match status" value="1"/>
</dbReference>
<comment type="caution">
    <text evidence="3">The sequence shown here is derived from an EMBL/GenBank/DDBJ whole genome shotgun (WGS) entry which is preliminary data.</text>
</comment>
<proteinExistence type="predicted"/>